<sequence>MAQGLILKEKGADPLIVVLGPEHGGRTQTVGDGIEREASNEGGLQKRRKQSS</sequence>
<gene>
    <name evidence="2" type="ORF">Tci_897362</name>
</gene>
<organism evidence="2">
    <name type="scientific">Tanacetum cinerariifolium</name>
    <name type="common">Dalmatian daisy</name>
    <name type="synonym">Chrysanthemum cinerariifolium</name>
    <dbReference type="NCBI Taxonomy" id="118510"/>
    <lineage>
        <taxon>Eukaryota</taxon>
        <taxon>Viridiplantae</taxon>
        <taxon>Streptophyta</taxon>
        <taxon>Embryophyta</taxon>
        <taxon>Tracheophyta</taxon>
        <taxon>Spermatophyta</taxon>
        <taxon>Magnoliopsida</taxon>
        <taxon>eudicotyledons</taxon>
        <taxon>Gunneridae</taxon>
        <taxon>Pentapetalae</taxon>
        <taxon>asterids</taxon>
        <taxon>campanulids</taxon>
        <taxon>Asterales</taxon>
        <taxon>Asteraceae</taxon>
        <taxon>Asteroideae</taxon>
        <taxon>Anthemideae</taxon>
        <taxon>Anthemidinae</taxon>
        <taxon>Tanacetum</taxon>
    </lineage>
</organism>
<evidence type="ECO:0000313" key="2">
    <source>
        <dbReference type="EMBL" id="GFD25393.1"/>
    </source>
</evidence>
<comment type="caution">
    <text evidence="2">The sequence shown here is derived from an EMBL/GenBank/DDBJ whole genome shotgun (WGS) entry which is preliminary data.</text>
</comment>
<feature type="region of interest" description="Disordered" evidence="1">
    <location>
        <begin position="20"/>
        <end position="52"/>
    </location>
</feature>
<protein>
    <submittedName>
        <fullName evidence="2">Uncharacterized protein</fullName>
    </submittedName>
</protein>
<dbReference type="EMBL" id="BKCJ011360353">
    <property type="protein sequence ID" value="GFD25393.1"/>
    <property type="molecule type" value="Genomic_DNA"/>
</dbReference>
<reference evidence="2" key="1">
    <citation type="journal article" date="2019" name="Sci. Rep.">
        <title>Draft genome of Tanacetum cinerariifolium, the natural source of mosquito coil.</title>
        <authorList>
            <person name="Yamashiro T."/>
            <person name="Shiraishi A."/>
            <person name="Satake H."/>
            <person name="Nakayama K."/>
        </authorList>
    </citation>
    <scope>NUCLEOTIDE SEQUENCE</scope>
</reference>
<dbReference type="AlphaFoldDB" id="A0A699UTH4"/>
<feature type="non-terminal residue" evidence="2">
    <location>
        <position position="52"/>
    </location>
</feature>
<name>A0A699UTH4_TANCI</name>
<evidence type="ECO:0000256" key="1">
    <source>
        <dbReference type="SAM" id="MobiDB-lite"/>
    </source>
</evidence>
<accession>A0A699UTH4</accession>
<proteinExistence type="predicted"/>